<protein>
    <submittedName>
        <fullName evidence="2">VWA domain-containing protein</fullName>
    </submittedName>
</protein>
<feature type="domain" description="VWFA" evidence="1">
    <location>
        <begin position="402"/>
        <end position="587"/>
    </location>
</feature>
<dbReference type="RefSeq" id="WP_205281665.1">
    <property type="nucleotide sequence ID" value="NZ_JAFFPU010000082.1"/>
</dbReference>
<sequence length="589" mass="68530">MSWEEFTFKHLYGFVQRWIGEKEDPTETRVTLSQVKDRLSVLAKALTGENIEILTAEKVGGYQKNRFFLPKDYSHGPNKINNLEFYIFRILYLSMQKNLNLNWKDGLDKKKEESLQKARENHFLVLENLRRVYPDSWDTVSSVIETEIAFQKRNIPDSKFEPDLSYLHGLWMSAPSDQNDRKDRAPLETGPKRKDLIETEIEGFAREKIESVEIDKKSQADYTLQHHFEKVDTIEEFNGNWRDFDGSDELSEQKDALQELDLRNTVRSEDPTHSIFRTDFLFGSILPEIQNSKPTRDSIPYDEWDASKKKYKIGHCRVFPRALDEEDPAFGAKALSENNSVLNVLRSRFNRFVNERTAVKRQLDGEDLDLDSIVDYFTDLLSARSPSERIYISRKKTSRDISILVLMDTSLSTDSFVENQRILDVEKTSLLLFGQLCSEFGDRFQIDSFSSRTRNHCDYFSIKKFEDSWSKAKNRIGAVQASGYTRIGPAIRHALIQIKKERSAKRWILLLSDGKPNDYDRYEGRYGIEDVKQAIRECEKDKVGFYALAIDKQAKQYLPAMLGQGSYRILPNPSHLPDALTDFYMKLLR</sequence>
<dbReference type="Proteomes" id="UP000724686">
    <property type="component" value="Unassembled WGS sequence"/>
</dbReference>
<dbReference type="PANTHER" id="PTHR41248:SF1">
    <property type="entry name" value="NORD PROTEIN"/>
    <property type="match status" value="1"/>
</dbReference>
<name>A0ABS2UH86_9LEPT</name>
<keyword evidence="3" id="KW-1185">Reference proteome</keyword>
<gene>
    <name evidence="2" type="ORF">JWG45_21535</name>
</gene>
<dbReference type="PROSITE" id="PS50234">
    <property type="entry name" value="VWFA"/>
    <property type="match status" value="1"/>
</dbReference>
<dbReference type="Pfam" id="PF00092">
    <property type="entry name" value="VWA"/>
    <property type="match status" value="1"/>
</dbReference>
<dbReference type="Gene3D" id="3.40.50.410">
    <property type="entry name" value="von Willebrand factor, type A domain"/>
    <property type="match status" value="1"/>
</dbReference>
<dbReference type="PANTHER" id="PTHR41248">
    <property type="entry name" value="NORD PROTEIN"/>
    <property type="match status" value="1"/>
</dbReference>
<dbReference type="EMBL" id="JAFFPU010000082">
    <property type="protein sequence ID" value="MBM9579736.1"/>
    <property type="molecule type" value="Genomic_DNA"/>
</dbReference>
<dbReference type="InterPro" id="IPR051928">
    <property type="entry name" value="NorD/CobT"/>
</dbReference>
<comment type="caution">
    <text evidence="2">The sequence shown here is derived from an EMBL/GenBank/DDBJ whole genome shotgun (WGS) entry which is preliminary data.</text>
</comment>
<dbReference type="InterPro" id="IPR036465">
    <property type="entry name" value="vWFA_dom_sf"/>
</dbReference>
<evidence type="ECO:0000313" key="3">
    <source>
        <dbReference type="Proteomes" id="UP000724686"/>
    </source>
</evidence>
<evidence type="ECO:0000313" key="2">
    <source>
        <dbReference type="EMBL" id="MBM9579736.1"/>
    </source>
</evidence>
<dbReference type="CDD" id="cd01454">
    <property type="entry name" value="vWA_norD_type"/>
    <property type="match status" value="1"/>
</dbReference>
<organism evidence="2 3">
    <name type="scientific">Leptospira ainlahdjerensis</name>
    <dbReference type="NCBI Taxonomy" id="2810033"/>
    <lineage>
        <taxon>Bacteria</taxon>
        <taxon>Pseudomonadati</taxon>
        <taxon>Spirochaetota</taxon>
        <taxon>Spirochaetia</taxon>
        <taxon>Leptospirales</taxon>
        <taxon>Leptospiraceae</taxon>
        <taxon>Leptospira</taxon>
    </lineage>
</organism>
<proteinExistence type="predicted"/>
<evidence type="ECO:0000259" key="1">
    <source>
        <dbReference type="PROSITE" id="PS50234"/>
    </source>
</evidence>
<dbReference type="SMART" id="SM00327">
    <property type="entry name" value="VWA"/>
    <property type="match status" value="1"/>
</dbReference>
<dbReference type="SUPFAM" id="SSF53300">
    <property type="entry name" value="vWA-like"/>
    <property type="match status" value="1"/>
</dbReference>
<reference evidence="2 3" key="1">
    <citation type="submission" date="2021-02" db="EMBL/GenBank/DDBJ databases">
        <title>Leptospira ainlahdjerensis sp. nov., Leptospira ainazelensis sp. nov., Leptospira abararensis sp. nov. and Leptospira chreensis sp. nov., four new species isolated from water sources in Algeria.</title>
        <authorList>
            <person name="Amara Korba A."/>
            <person name="Kainiu M."/>
            <person name="Vincent A.T."/>
            <person name="Mariet J.-F."/>
            <person name="Veyrier F.J."/>
            <person name="Goarant C."/>
            <person name="Picardeau M."/>
        </authorList>
    </citation>
    <scope>NUCLEOTIDE SEQUENCE [LARGE SCALE GENOMIC DNA]</scope>
    <source>
        <strain evidence="2 3">201903070</strain>
    </source>
</reference>
<accession>A0ABS2UH86</accession>
<dbReference type="InterPro" id="IPR002035">
    <property type="entry name" value="VWF_A"/>
</dbReference>